<organism evidence="2">
    <name type="scientific">marine sediment metagenome</name>
    <dbReference type="NCBI Taxonomy" id="412755"/>
    <lineage>
        <taxon>unclassified sequences</taxon>
        <taxon>metagenomes</taxon>
        <taxon>ecological metagenomes</taxon>
    </lineage>
</organism>
<sequence>MRVGANAKQHARIKKLHAAGMDPATIAASIPMTAQSLEHILAHLDGREEVALEVDDNPAVQALRGENADLLARLAKYEEVGRGAQEDAPKADEPKADEPKADETVRTEGEEAGQAQARAKAE</sequence>
<proteinExistence type="predicted"/>
<gene>
    <name evidence="2" type="ORF">LCGC14_0903170</name>
</gene>
<evidence type="ECO:0000313" key="2">
    <source>
        <dbReference type="EMBL" id="KKN23615.1"/>
    </source>
</evidence>
<accession>A0A0F9NVS6</accession>
<comment type="caution">
    <text evidence="2">The sequence shown here is derived from an EMBL/GenBank/DDBJ whole genome shotgun (WGS) entry which is preliminary data.</text>
</comment>
<dbReference type="EMBL" id="LAZR01002955">
    <property type="protein sequence ID" value="KKN23615.1"/>
    <property type="molecule type" value="Genomic_DNA"/>
</dbReference>
<dbReference type="AlphaFoldDB" id="A0A0F9NVS6"/>
<feature type="compositionally biased region" description="Low complexity" evidence="1">
    <location>
        <begin position="112"/>
        <end position="122"/>
    </location>
</feature>
<name>A0A0F9NVS6_9ZZZZ</name>
<reference evidence="2" key="1">
    <citation type="journal article" date="2015" name="Nature">
        <title>Complex archaea that bridge the gap between prokaryotes and eukaryotes.</title>
        <authorList>
            <person name="Spang A."/>
            <person name="Saw J.H."/>
            <person name="Jorgensen S.L."/>
            <person name="Zaremba-Niedzwiedzka K."/>
            <person name="Martijn J."/>
            <person name="Lind A.E."/>
            <person name="van Eijk R."/>
            <person name="Schleper C."/>
            <person name="Guy L."/>
            <person name="Ettema T.J."/>
        </authorList>
    </citation>
    <scope>NUCLEOTIDE SEQUENCE</scope>
</reference>
<feature type="region of interest" description="Disordered" evidence="1">
    <location>
        <begin position="80"/>
        <end position="122"/>
    </location>
</feature>
<protein>
    <submittedName>
        <fullName evidence="2">Uncharacterized protein</fullName>
    </submittedName>
</protein>
<feature type="compositionally biased region" description="Basic and acidic residues" evidence="1">
    <location>
        <begin position="80"/>
        <end position="109"/>
    </location>
</feature>
<evidence type="ECO:0000256" key="1">
    <source>
        <dbReference type="SAM" id="MobiDB-lite"/>
    </source>
</evidence>